<dbReference type="InterPro" id="IPR034733">
    <property type="entry name" value="AcCoA_carboxyl_beta"/>
</dbReference>
<dbReference type="GeneID" id="17258570"/>
<dbReference type="PaxDb" id="2903-EOD12375"/>
<dbReference type="RefSeq" id="XP_005791674.1">
    <property type="nucleotide sequence ID" value="XM_005791617.1"/>
</dbReference>
<reference evidence="14" key="1">
    <citation type="journal article" date="2013" name="Nature">
        <title>Pan genome of the phytoplankton Emiliania underpins its global distribution.</title>
        <authorList>
            <person name="Read B.A."/>
            <person name="Kegel J."/>
            <person name="Klute M.J."/>
            <person name="Kuo A."/>
            <person name="Lefebvre S.C."/>
            <person name="Maumus F."/>
            <person name="Mayer C."/>
            <person name="Miller J."/>
            <person name="Monier A."/>
            <person name="Salamov A."/>
            <person name="Young J."/>
            <person name="Aguilar M."/>
            <person name="Claverie J.M."/>
            <person name="Frickenhaus S."/>
            <person name="Gonzalez K."/>
            <person name="Herman E.K."/>
            <person name="Lin Y.C."/>
            <person name="Napier J."/>
            <person name="Ogata H."/>
            <person name="Sarno A.F."/>
            <person name="Shmutz J."/>
            <person name="Schroeder D."/>
            <person name="de Vargas C."/>
            <person name="Verret F."/>
            <person name="von Dassow P."/>
            <person name="Valentin K."/>
            <person name="Van de Peer Y."/>
            <person name="Wheeler G."/>
            <person name="Dacks J.B."/>
            <person name="Delwiche C.F."/>
            <person name="Dyhrman S.T."/>
            <person name="Glockner G."/>
            <person name="John U."/>
            <person name="Richards T."/>
            <person name="Worden A.Z."/>
            <person name="Zhang X."/>
            <person name="Grigoriev I.V."/>
            <person name="Allen A.E."/>
            <person name="Bidle K."/>
            <person name="Borodovsky M."/>
            <person name="Bowler C."/>
            <person name="Brownlee C."/>
            <person name="Cock J.M."/>
            <person name="Elias M."/>
            <person name="Gladyshev V.N."/>
            <person name="Groth M."/>
            <person name="Guda C."/>
            <person name="Hadaegh A."/>
            <person name="Iglesias-Rodriguez M.D."/>
            <person name="Jenkins J."/>
            <person name="Jones B.M."/>
            <person name="Lawson T."/>
            <person name="Leese F."/>
            <person name="Lindquist E."/>
            <person name="Lobanov A."/>
            <person name="Lomsadze A."/>
            <person name="Malik S.B."/>
            <person name="Marsh M.E."/>
            <person name="Mackinder L."/>
            <person name="Mock T."/>
            <person name="Mueller-Roeber B."/>
            <person name="Pagarete A."/>
            <person name="Parker M."/>
            <person name="Probert I."/>
            <person name="Quesneville H."/>
            <person name="Raines C."/>
            <person name="Rensing S.A."/>
            <person name="Riano-Pachon D.M."/>
            <person name="Richier S."/>
            <person name="Rokitta S."/>
            <person name="Shiraiwa Y."/>
            <person name="Soanes D.M."/>
            <person name="van der Giezen M."/>
            <person name="Wahlund T.M."/>
            <person name="Williams B."/>
            <person name="Wilson W."/>
            <person name="Wolfe G."/>
            <person name="Wurch L.L."/>
        </authorList>
    </citation>
    <scope>NUCLEOTIDE SEQUENCE</scope>
</reference>
<evidence type="ECO:0000256" key="4">
    <source>
        <dbReference type="ARBA" id="ARBA00013050"/>
    </source>
</evidence>
<dbReference type="PANTHER" id="PTHR43842">
    <property type="entry name" value="PROPIONYL-COA CARBOXYLASE BETA CHAIN"/>
    <property type="match status" value="1"/>
</dbReference>
<dbReference type="InterPro" id="IPR029045">
    <property type="entry name" value="ClpP/crotonase-like_dom_sf"/>
</dbReference>
<proteinExistence type="inferred from homology"/>
<dbReference type="GO" id="GO:0004658">
    <property type="term" value="F:propionyl-CoA carboxylase activity"/>
    <property type="evidence" value="ECO:0007669"/>
    <property type="project" value="UniProtKB-EC"/>
</dbReference>
<evidence type="ECO:0000256" key="2">
    <source>
        <dbReference type="ARBA" id="ARBA00006102"/>
    </source>
</evidence>
<dbReference type="InterPro" id="IPR011763">
    <property type="entry name" value="COA_CT_C"/>
</dbReference>
<dbReference type="STRING" id="2903.R1DCW3"/>
<protein>
    <recommendedName>
        <fullName evidence="6">Propionyl-CoA carboxylase beta chain, mitochondrial</fullName>
        <ecNumber evidence="4">6.4.1.3</ecNumber>
    </recommendedName>
    <alternativeName>
        <fullName evidence="7">Propanoyl-CoA:carbon dioxide ligase subunit beta</fullName>
    </alternativeName>
</protein>
<dbReference type="Proteomes" id="UP000013827">
    <property type="component" value="Unassembled WGS sequence"/>
</dbReference>
<dbReference type="PROSITE" id="PS50989">
    <property type="entry name" value="COA_CT_CTER"/>
    <property type="match status" value="1"/>
</dbReference>
<comment type="pathway">
    <text evidence="1">Metabolic intermediate metabolism; propanoyl-CoA degradation; succinyl-CoA from propanoyl-CoA: step 1/3.</text>
</comment>
<reference evidence="13" key="2">
    <citation type="submission" date="2024-10" db="UniProtKB">
        <authorList>
            <consortium name="EnsemblProtists"/>
        </authorList>
    </citation>
    <scope>IDENTIFICATION</scope>
</reference>
<dbReference type="FunFam" id="3.90.226.10:FF:000016">
    <property type="entry name" value="Propionyl-CoA carboxylase, beta subunit"/>
    <property type="match status" value="1"/>
</dbReference>
<dbReference type="PRINTS" id="PR01070">
    <property type="entry name" value="ACCCTRFRASEB"/>
</dbReference>
<dbReference type="InterPro" id="IPR011762">
    <property type="entry name" value="COA_CT_N"/>
</dbReference>
<dbReference type="GeneID" id="17284515"/>
<dbReference type="Pfam" id="PF01039">
    <property type="entry name" value="Carboxyl_trans"/>
    <property type="match status" value="1"/>
</dbReference>
<comment type="similarity">
    <text evidence="2">Belongs to the AccD/PCCB family.</text>
</comment>
<dbReference type="RefSeq" id="XP_005764804.1">
    <property type="nucleotide sequence ID" value="XM_005764747.1"/>
</dbReference>
<keyword evidence="14" id="KW-1185">Reference proteome</keyword>
<comment type="subunit">
    <text evidence="5">The holoenzyme is a dodecamer composed of 6 PCCA/alpha subunits and 6 PCCB/beta subunits.</text>
</comment>
<dbReference type="GO" id="GO:0003989">
    <property type="term" value="F:acetyl-CoA carboxylase activity"/>
    <property type="evidence" value="ECO:0007669"/>
    <property type="project" value="InterPro"/>
</dbReference>
<feature type="domain" description="CoA carboxyltransferase C-terminal" evidence="12">
    <location>
        <begin position="293"/>
        <end position="528"/>
    </location>
</feature>
<dbReference type="EC" id="6.4.1.3" evidence="4"/>
<feature type="region of interest" description="Disordered" evidence="10">
    <location>
        <begin position="275"/>
        <end position="294"/>
    </location>
</feature>
<dbReference type="HOGENOM" id="CLU_018822_6_0_1"/>
<comment type="catalytic activity">
    <reaction evidence="9">
        <text>propanoyl-CoA + hydrogencarbonate + ATP = (S)-methylmalonyl-CoA + ADP + phosphate + H(+)</text>
        <dbReference type="Rhea" id="RHEA:23720"/>
        <dbReference type="ChEBI" id="CHEBI:15378"/>
        <dbReference type="ChEBI" id="CHEBI:17544"/>
        <dbReference type="ChEBI" id="CHEBI:30616"/>
        <dbReference type="ChEBI" id="CHEBI:43474"/>
        <dbReference type="ChEBI" id="CHEBI:57327"/>
        <dbReference type="ChEBI" id="CHEBI:57392"/>
        <dbReference type="ChEBI" id="CHEBI:456216"/>
        <dbReference type="EC" id="6.4.1.3"/>
    </reaction>
    <physiologicalReaction direction="left-to-right" evidence="9">
        <dbReference type="Rhea" id="RHEA:23721"/>
    </physiologicalReaction>
</comment>
<evidence type="ECO:0000256" key="7">
    <source>
        <dbReference type="ARBA" id="ARBA00042797"/>
    </source>
</evidence>
<comment type="catalytic activity">
    <reaction evidence="8">
        <text>butanoyl-CoA + hydrogencarbonate + ATP = (2S)-ethylmalonyl-CoA + ADP + phosphate + H(+)</text>
        <dbReference type="Rhea" id="RHEA:59520"/>
        <dbReference type="ChEBI" id="CHEBI:15378"/>
        <dbReference type="ChEBI" id="CHEBI:17544"/>
        <dbReference type="ChEBI" id="CHEBI:30616"/>
        <dbReference type="ChEBI" id="CHEBI:43474"/>
        <dbReference type="ChEBI" id="CHEBI:57371"/>
        <dbReference type="ChEBI" id="CHEBI:60909"/>
        <dbReference type="ChEBI" id="CHEBI:456216"/>
    </reaction>
    <physiologicalReaction direction="left-to-right" evidence="8">
        <dbReference type="Rhea" id="RHEA:59521"/>
    </physiologicalReaction>
</comment>
<dbReference type="OMA" id="ENTSYMF"/>
<evidence type="ECO:0000313" key="14">
    <source>
        <dbReference type="Proteomes" id="UP000013827"/>
    </source>
</evidence>
<comment type="subunit">
    <text evidence="3">Acetyl-CoA carboxylase is a heterohexamer composed of biotin carboxyl carrier protein, biotin carboxylase and 2 subunits each of ACCase subunit alpha and ACCase plastid-coded subunit beta (accD).</text>
</comment>
<evidence type="ECO:0000256" key="5">
    <source>
        <dbReference type="ARBA" id="ARBA00038567"/>
    </source>
</evidence>
<evidence type="ECO:0000256" key="6">
    <source>
        <dbReference type="ARBA" id="ARBA00041138"/>
    </source>
</evidence>
<dbReference type="InterPro" id="IPR051047">
    <property type="entry name" value="AccD/PCCB"/>
</dbReference>
<evidence type="ECO:0000256" key="1">
    <source>
        <dbReference type="ARBA" id="ARBA00005060"/>
    </source>
</evidence>
<feature type="domain" description="CoA carboxyltransferase N-terminal" evidence="11">
    <location>
        <begin position="30"/>
        <end position="286"/>
    </location>
</feature>
<dbReference type="AlphaFoldDB" id="A0A0D3IM90"/>
<dbReference type="GO" id="GO:0009062">
    <property type="term" value="P:fatty acid catabolic process"/>
    <property type="evidence" value="ECO:0007669"/>
    <property type="project" value="UniProtKB-ARBA"/>
</dbReference>
<dbReference type="Gene3D" id="3.90.226.10">
    <property type="entry name" value="2-enoyl-CoA Hydratase, Chain A, domain 1"/>
    <property type="match status" value="2"/>
</dbReference>
<dbReference type="GO" id="GO:0005739">
    <property type="term" value="C:mitochondrion"/>
    <property type="evidence" value="ECO:0007669"/>
    <property type="project" value="TreeGrafter"/>
</dbReference>
<evidence type="ECO:0000259" key="11">
    <source>
        <dbReference type="PROSITE" id="PS50980"/>
    </source>
</evidence>
<dbReference type="PROSITE" id="PS50980">
    <property type="entry name" value="COA_CT_NTER"/>
    <property type="match status" value="1"/>
</dbReference>
<dbReference type="KEGG" id="ehx:EMIHUDRAFT_464851"/>
<evidence type="ECO:0000256" key="9">
    <source>
        <dbReference type="ARBA" id="ARBA00049495"/>
    </source>
</evidence>
<feature type="compositionally biased region" description="Basic and acidic residues" evidence="10">
    <location>
        <begin position="282"/>
        <end position="294"/>
    </location>
</feature>
<dbReference type="InterPro" id="IPR000438">
    <property type="entry name" value="Acetyl_CoA_COase_Trfase_b_su"/>
</dbReference>
<dbReference type="FunFam" id="3.90.226.10:FF:000017">
    <property type="entry name" value="Propionyl-CoA carboxylase subunit beta 5"/>
    <property type="match status" value="1"/>
</dbReference>
<dbReference type="EnsemblProtists" id="EOD39245">
    <property type="protein sequence ID" value="EOD39245"/>
    <property type="gene ID" value="EMIHUDRAFT_428897"/>
</dbReference>
<evidence type="ECO:0000259" key="12">
    <source>
        <dbReference type="PROSITE" id="PS50989"/>
    </source>
</evidence>
<evidence type="ECO:0000256" key="8">
    <source>
        <dbReference type="ARBA" id="ARBA00048208"/>
    </source>
</evidence>
<dbReference type="GO" id="GO:0009317">
    <property type="term" value="C:acetyl-CoA carboxylase complex"/>
    <property type="evidence" value="ECO:0007669"/>
    <property type="project" value="InterPro"/>
</dbReference>
<dbReference type="PANTHER" id="PTHR43842:SF2">
    <property type="entry name" value="PROPIONYL-COA CARBOXYLASE BETA CHAIN, MITOCHONDRIAL"/>
    <property type="match status" value="1"/>
</dbReference>
<name>A0A0D3IM90_EMIH1</name>
<evidence type="ECO:0000256" key="10">
    <source>
        <dbReference type="SAM" id="MobiDB-lite"/>
    </source>
</evidence>
<organism evidence="13 14">
    <name type="scientific">Emiliania huxleyi (strain CCMP1516)</name>
    <dbReference type="NCBI Taxonomy" id="280463"/>
    <lineage>
        <taxon>Eukaryota</taxon>
        <taxon>Haptista</taxon>
        <taxon>Haptophyta</taxon>
        <taxon>Prymnesiophyceae</taxon>
        <taxon>Isochrysidales</taxon>
        <taxon>Noelaerhabdaceae</taxon>
        <taxon>Emiliania</taxon>
    </lineage>
</organism>
<dbReference type="KEGG" id="ehx:EMIHUDRAFT_428897"/>
<evidence type="ECO:0000256" key="3">
    <source>
        <dbReference type="ARBA" id="ARBA00011842"/>
    </source>
</evidence>
<dbReference type="EnsemblProtists" id="EOD12375">
    <property type="protein sequence ID" value="EOD12375"/>
    <property type="gene ID" value="EMIHUDRAFT_464851"/>
</dbReference>
<evidence type="ECO:0000313" key="13">
    <source>
        <dbReference type="EnsemblProtists" id="EOD12375"/>
    </source>
</evidence>
<dbReference type="SUPFAM" id="SSF52096">
    <property type="entry name" value="ClpP/crotonase"/>
    <property type="match status" value="2"/>
</dbReference>
<sequence>MAGLARSVRLFARSSSSNAALAAPPHLAKAASVRRRLEEQVLASQLGGGEQRIASQHNRGKLTARERLELFLDPGSFREYDALKAHRCIDFGMQEQVPPGDGVVTGHGLVDGRRVFVFSQDFTVFGGSLSESHAEKICKVMDQAMLVGAPVIGLNDSGGARIQEGIASLAGYAEVFQRNVEASGVVPQLSVIMGPCAGGAVYSPAMTDFTMMVDHTSYMFVTGPEVVKTVTNEVITAEELGGSRTHTRTSGVAHLSAANDLEAMSALRRLVGFLPSSNREPPPVRETEDSRARKDSALDRIVPEDPNVPYDMGALVRRVLDDRELLEVSPSYAKNIITGFGRMEGATVGIVANQPQELAGCLDIDASAKAARFVRFCDCFNIPLLTFVDVPGFLPGRAQEHGGIIRHGAKLLFAYAEATVPKVTVITRKAYGGAYDVMSSKHLRADVNYAWPSAEVAVMGAKGAVEIIFRGKNVEEETLRYEAKFANPLVAAQRGFVDAVISPSETRTRICEDLELLRDKQVQRPWKKHSNIPL</sequence>
<accession>A0A0D3IM90</accession>
<dbReference type="GO" id="GO:0006633">
    <property type="term" value="P:fatty acid biosynthetic process"/>
    <property type="evidence" value="ECO:0007669"/>
    <property type="project" value="InterPro"/>
</dbReference>
<dbReference type="eggNOG" id="KOG0540">
    <property type="taxonomic scope" value="Eukaryota"/>
</dbReference>